<dbReference type="EMBL" id="LT629688">
    <property type="protein sequence ID" value="SDE47720.1"/>
    <property type="molecule type" value="Genomic_DNA"/>
</dbReference>
<feature type="transmembrane region" description="Helical" evidence="1">
    <location>
        <begin position="32"/>
        <end position="55"/>
    </location>
</feature>
<dbReference type="STRING" id="675864.SAMN04489747_3518"/>
<dbReference type="Pfam" id="PF05437">
    <property type="entry name" value="AzlD"/>
    <property type="match status" value="1"/>
</dbReference>
<sequence length="103" mass="10603">MTLWGWVLLACLIAFATKVAGWLVPAEKLQRPWLLQTAATLTIGLLASLTVVNAVADGQALRPDARLVALVAAALALLARAPFIVVVLVGAAAAAVARLLGLP</sequence>
<proteinExistence type="predicted"/>
<dbReference type="AlphaFoldDB" id="A0A1G7D9Q1"/>
<keyword evidence="1" id="KW-0812">Transmembrane</keyword>
<reference evidence="2 3" key="1">
    <citation type="submission" date="2016-10" db="EMBL/GenBank/DDBJ databases">
        <authorList>
            <person name="de Groot N.N."/>
        </authorList>
    </citation>
    <scope>NUCLEOTIDE SEQUENCE [LARGE SCALE GENOMIC DNA]</scope>
    <source>
        <strain evidence="2 3">MON 2.2</strain>
    </source>
</reference>
<keyword evidence="1" id="KW-1133">Transmembrane helix</keyword>
<evidence type="ECO:0000313" key="3">
    <source>
        <dbReference type="Proteomes" id="UP000198546"/>
    </source>
</evidence>
<accession>A0A1G7D9Q1</accession>
<keyword evidence="1" id="KW-0472">Membrane</keyword>
<organism evidence="2 3">
    <name type="scientific">Auraticoccus monumenti</name>
    <dbReference type="NCBI Taxonomy" id="675864"/>
    <lineage>
        <taxon>Bacteria</taxon>
        <taxon>Bacillati</taxon>
        <taxon>Actinomycetota</taxon>
        <taxon>Actinomycetes</taxon>
        <taxon>Propionibacteriales</taxon>
        <taxon>Propionibacteriaceae</taxon>
        <taxon>Auraticoccus</taxon>
    </lineage>
</organism>
<evidence type="ECO:0000313" key="2">
    <source>
        <dbReference type="EMBL" id="SDE47720.1"/>
    </source>
</evidence>
<dbReference type="InterPro" id="IPR008407">
    <property type="entry name" value="Brnchd-chn_aa_trnsp_AzlD"/>
</dbReference>
<keyword evidence="3" id="KW-1185">Reference proteome</keyword>
<dbReference type="RefSeq" id="WP_090595318.1">
    <property type="nucleotide sequence ID" value="NZ_LT629688.1"/>
</dbReference>
<dbReference type="OrthoDB" id="3733498at2"/>
<name>A0A1G7D9Q1_9ACTN</name>
<gene>
    <name evidence="2" type="ORF">SAMN04489747_3518</name>
</gene>
<evidence type="ECO:0000256" key="1">
    <source>
        <dbReference type="SAM" id="Phobius"/>
    </source>
</evidence>
<protein>
    <submittedName>
        <fullName evidence="2">Branched-chain amino acid transport protein (AzlD)</fullName>
    </submittedName>
</protein>
<dbReference type="Proteomes" id="UP000198546">
    <property type="component" value="Chromosome i"/>
</dbReference>
<feature type="transmembrane region" description="Helical" evidence="1">
    <location>
        <begin position="67"/>
        <end position="100"/>
    </location>
</feature>